<name>A0A698XNN1_TALPI</name>
<keyword evidence="4" id="KW-0805">Transcription regulation</keyword>
<keyword evidence="6" id="KW-0539">Nucleus</keyword>
<evidence type="ECO:0000256" key="2">
    <source>
        <dbReference type="ARBA" id="ARBA00006336"/>
    </source>
</evidence>
<feature type="compositionally biased region" description="Low complexity" evidence="7">
    <location>
        <begin position="319"/>
        <end position="330"/>
    </location>
</feature>
<dbReference type="CDD" id="cd12148">
    <property type="entry name" value="fungal_TF_MHR"/>
    <property type="match status" value="1"/>
</dbReference>
<evidence type="ECO:0000256" key="3">
    <source>
        <dbReference type="ARBA" id="ARBA00022723"/>
    </source>
</evidence>
<feature type="domain" description="Isochorismatase-like" evidence="8">
    <location>
        <begin position="519"/>
        <end position="714"/>
    </location>
</feature>
<dbReference type="InterPro" id="IPR050815">
    <property type="entry name" value="TF_fung"/>
</dbReference>
<keyword evidence="5" id="KW-0804">Transcription</keyword>
<evidence type="ECO:0000256" key="1">
    <source>
        <dbReference type="ARBA" id="ARBA00004123"/>
    </source>
</evidence>
<dbReference type="GO" id="GO:0005634">
    <property type="term" value="C:nucleus"/>
    <property type="evidence" value="ECO:0007669"/>
    <property type="project" value="UniProtKB-SubCell"/>
</dbReference>
<protein>
    <recommendedName>
        <fullName evidence="8">Isochorismatase-like domain-containing protein</fullName>
    </recommendedName>
</protein>
<evidence type="ECO:0000256" key="6">
    <source>
        <dbReference type="ARBA" id="ARBA00023242"/>
    </source>
</evidence>
<dbReference type="Gene3D" id="3.40.50.850">
    <property type="entry name" value="Isochorismatase-like"/>
    <property type="match status" value="1"/>
</dbReference>
<reference evidence="10" key="1">
    <citation type="journal article" date="2015" name="Genome Announc.">
        <title>Draft genome sequence of Talaromyces cellulolyticus strain Y-94, a source of lignocellulosic biomass-degrading enzymes.</title>
        <authorList>
            <person name="Fujii T."/>
            <person name="Koike H."/>
            <person name="Sawayama S."/>
            <person name="Yano S."/>
            <person name="Inoue H."/>
        </authorList>
    </citation>
    <scope>NUCLEOTIDE SEQUENCE [LARGE SCALE GENOMIC DNA]</scope>
    <source>
        <strain evidence="10">Y-94</strain>
    </source>
</reference>
<dbReference type="PANTHER" id="PTHR47338:SF5">
    <property type="entry name" value="ZN(II)2CYS6 TRANSCRIPTION FACTOR (EUROFUNG)"/>
    <property type="match status" value="1"/>
</dbReference>
<dbReference type="AlphaFoldDB" id="A0A698XNN1"/>
<comment type="similarity">
    <text evidence="2">Belongs to the isochorismatase family.</text>
</comment>
<dbReference type="InterPro" id="IPR036380">
    <property type="entry name" value="Isochorismatase-like_sf"/>
</dbReference>
<evidence type="ECO:0000256" key="5">
    <source>
        <dbReference type="ARBA" id="ARBA00023163"/>
    </source>
</evidence>
<accession>A0A698XNN1</accession>
<dbReference type="Proteomes" id="UP000053095">
    <property type="component" value="Unassembled WGS sequence"/>
</dbReference>
<evidence type="ECO:0000259" key="8">
    <source>
        <dbReference type="Pfam" id="PF00857"/>
    </source>
</evidence>
<keyword evidence="10" id="KW-1185">Reference proteome</keyword>
<proteinExistence type="inferred from homology"/>
<evidence type="ECO:0000256" key="7">
    <source>
        <dbReference type="SAM" id="MobiDB-lite"/>
    </source>
</evidence>
<evidence type="ECO:0000313" key="9">
    <source>
        <dbReference type="EMBL" id="GAM33989.1"/>
    </source>
</evidence>
<comment type="subcellular location">
    <subcellularLocation>
        <location evidence="1">Nucleus</location>
    </subcellularLocation>
</comment>
<sequence>MGIAVRMAGILRLHREETYNLPPDATTDEIVDSETARRTFWVLETEDNLHSSHASPVAFGADDITTLLPCEESDFAFGRIPSSRAALPGTKAAKLWPELTSLPSRSLFATLLQAHSLWGSVARKAWRADFCSEGPPPWDQSSTYAKMCRALTKWERDTPASHRWSVWNMRGHSAEQVHAAYLSVVMVTRLSHIVIRRIYLEEMIASITQSGKDSAPQGFWTTISHELFENVFALNEPVDTFVSNRSPHEGFSATLLFSLYVCGTLYVHLLRMPALCPLLAFRAHANLNRTLEILEDLQNAWPLASKWLLVLRDSATSIPTRSSTASSSSPEGDPPQINYDISHSGIDASGETGTKNNSGGGSLQILSEAAVSAERNSIFLNGVIGPVNKGGNIYTNQNRVMDEFLAFNTSEEGSDFLSRQSDIYMDNGASFDKELTEFLNQPSYGMVDIWVPSEQENSWMSAAMHFGSIFIESRVYSPATNHDIIAETMSAISASDYPAYAANISNKKQAPLGWGQRPVLLILDVSKAYFSESSPTNLLSSTCGTGASVPTNVSRLVDAARAGGCPVVWARTVFTNCKLRDAGIWTQKVPEQLLEVFSNKNENGLHEFLEKMTPCAESGGDSKSTVADLVIDKKFVSAFFGTNLAGQLAMISADTVVLCGAKTGGEIRQSILDAQGLGFRGIVAADACADTCKETHFANLFDIHAKMGDVVTTDMAIEGLNNGWAWHANIK</sequence>
<evidence type="ECO:0000313" key="10">
    <source>
        <dbReference type="Proteomes" id="UP000053095"/>
    </source>
</evidence>
<dbReference type="EMBL" id="DF933809">
    <property type="protein sequence ID" value="GAM33989.1"/>
    <property type="molecule type" value="Genomic_DNA"/>
</dbReference>
<feature type="region of interest" description="Disordered" evidence="7">
    <location>
        <begin position="319"/>
        <end position="360"/>
    </location>
</feature>
<dbReference type="InterPro" id="IPR000868">
    <property type="entry name" value="Isochorismatase-like_dom"/>
</dbReference>
<dbReference type="PANTHER" id="PTHR47338">
    <property type="entry name" value="ZN(II)2CYS6 TRANSCRIPTION FACTOR (EUROFUNG)-RELATED"/>
    <property type="match status" value="1"/>
</dbReference>
<dbReference type="GO" id="GO:0046872">
    <property type="term" value="F:metal ion binding"/>
    <property type="evidence" value="ECO:0007669"/>
    <property type="project" value="UniProtKB-KW"/>
</dbReference>
<dbReference type="GO" id="GO:0000981">
    <property type="term" value="F:DNA-binding transcription factor activity, RNA polymerase II-specific"/>
    <property type="evidence" value="ECO:0007669"/>
    <property type="project" value="InterPro"/>
</dbReference>
<keyword evidence="3" id="KW-0479">Metal-binding</keyword>
<gene>
    <name evidence="9" type="ORF">TCE0_013r01285</name>
</gene>
<dbReference type="SUPFAM" id="SSF52499">
    <property type="entry name" value="Isochorismatase-like hydrolases"/>
    <property type="match status" value="1"/>
</dbReference>
<evidence type="ECO:0000256" key="4">
    <source>
        <dbReference type="ARBA" id="ARBA00023015"/>
    </source>
</evidence>
<organism evidence="9 10">
    <name type="scientific">Talaromyces pinophilus</name>
    <name type="common">Penicillium pinophilum</name>
    <dbReference type="NCBI Taxonomy" id="128442"/>
    <lineage>
        <taxon>Eukaryota</taxon>
        <taxon>Fungi</taxon>
        <taxon>Dikarya</taxon>
        <taxon>Ascomycota</taxon>
        <taxon>Pezizomycotina</taxon>
        <taxon>Eurotiomycetes</taxon>
        <taxon>Eurotiomycetidae</taxon>
        <taxon>Eurotiales</taxon>
        <taxon>Trichocomaceae</taxon>
        <taxon>Talaromyces</taxon>
        <taxon>Talaromyces sect. Talaromyces</taxon>
    </lineage>
</organism>
<dbReference type="Pfam" id="PF00857">
    <property type="entry name" value="Isochorismatase"/>
    <property type="match status" value="1"/>
</dbReference>